<organism evidence="6 7">
    <name type="scientific">Hibiscus sabdariffa</name>
    <name type="common">roselle</name>
    <dbReference type="NCBI Taxonomy" id="183260"/>
    <lineage>
        <taxon>Eukaryota</taxon>
        <taxon>Viridiplantae</taxon>
        <taxon>Streptophyta</taxon>
        <taxon>Embryophyta</taxon>
        <taxon>Tracheophyta</taxon>
        <taxon>Spermatophyta</taxon>
        <taxon>Magnoliopsida</taxon>
        <taxon>eudicotyledons</taxon>
        <taxon>Gunneridae</taxon>
        <taxon>Pentapetalae</taxon>
        <taxon>rosids</taxon>
        <taxon>malvids</taxon>
        <taxon>Malvales</taxon>
        <taxon>Malvaceae</taxon>
        <taxon>Malvoideae</taxon>
        <taxon>Hibiscus</taxon>
    </lineage>
</organism>
<sequence>MREALRETKGHRSALGGANGRRSKYQDEGYHPKPAKDSCGQSGYRSVASRAIRRRPGHTVFVENVSKRIHVSTLREVFQSYGQVVDVYIAYWNRKRVRNSTTFAFVRFMSPEEARGAVRMGDNRKMDGYNINVSLEKVTGLVMKERGKRRCKSSTNSIRKSKWKEAKKQCERQKLLAENKLKLRKIGSAVDNKDRGSKIEDEVDITLRMGQKLDIVFDTPDAVVRERLSTQDVEEGK</sequence>
<evidence type="ECO:0000256" key="3">
    <source>
        <dbReference type="PROSITE-ProRule" id="PRU00176"/>
    </source>
</evidence>
<dbReference type="InterPro" id="IPR051183">
    <property type="entry name" value="U1_U11-U12_snRNP_70-35kDa"/>
</dbReference>
<reference evidence="6 7" key="1">
    <citation type="journal article" date="2024" name="G3 (Bethesda)">
        <title>Genome assembly of Hibiscus sabdariffa L. provides insights into metabolisms of medicinal natural products.</title>
        <authorList>
            <person name="Kim T."/>
        </authorList>
    </citation>
    <scope>NUCLEOTIDE SEQUENCE [LARGE SCALE GENOMIC DNA]</scope>
    <source>
        <strain evidence="6">TK-2024</strain>
        <tissue evidence="6">Old leaves</tissue>
    </source>
</reference>
<dbReference type="InterPro" id="IPR012677">
    <property type="entry name" value="Nucleotide-bd_a/b_plait_sf"/>
</dbReference>
<dbReference type="CDD" id="cd00590">
    <property type="entry name" value="RRM_SF"/>
    <property type="match status" value="1"/>
</dbReference>
<dbReference type="SMART" id="SM00360">
    <property type="entry name" value="RRM"/>
    <property type="match status" value="1"/>
</dbReference>
<accession>A0ABR2F1F8</accession>
<keyword evidence="7" id="KW-1185">Reference proteome</keyword>
<dbReference type="Pfam" id="PF00076">
    <property type="entry name" value="RRM_1"/>
    <property type="match status" value="1"/>
</dbReference>
<comment type="subcellular location">
    <subcellularLocation>
        <location evidence="1">Nucleus</location>
    </subcellularLocation>
</comment>
<dbReference type="EMBL" id="JBBPBM010000009">
    <property type="protein sequence ID" value="KAK8568765.1"/>
    <property type="molecule type" value="Genomic_DNA"/>
</dbReference>
<dbReference type="InterPro" id="IPR035979">
    <property type="entry name" value="RBD_domain_sf"/>
</dbReference>
<dbReference type="SUPFAM" id="SSF54928">
    <property type="entry name" value="RNA-binding domain, RBD"/>
    <property type="match status" value="1"/>
</dbReference>
<gene>
    <name evidence="6" type="ORF">V6N12_007307</name>
</gene>
<comment type="caution">
    <text evidence="6">The sequence shown here is derived from an EMBL/GenBank/DDBJ whole genome shotgun (WGS) entry which is preliminary data.</text>
</comment>
<feature type="compositionally biased region" description="Basic and acidic residues" evidence="4">
    <location>
        <begin position="1"/>
        <end position="10"/>
    </location>
</feature>
<name>A0ABR2F1F8_9ROSI</name>
<feature type="domain" description="RRM" evidence="5">
    <location>
        <begin position="58"/>
        <end position="138"/>
    </location>
</feature>
<evidence type="ECO:0000256" key="2">
    <source>
        <dbReference type="ARBA" id="ARBA00023242"/>
    </source>
</evidence>
<proteinExistence type="predicted"/>
<dbReference type="Gene3D" id="3.30.70.330">
    <property type="match status" value="1"/>
</dbReference>
<dbReference type="InterPro" id="IPR000504">
    <property type="entry name" value="RRM_dom"/>
</dbReference>
<dbReference type="PROSITE" id="PS50102">
    <property type="entry name" value="RRM"/>
    <property type="match status" value="1"/>
</dbReference>
<evidence type="ECO:0000313" key="7">
    <source>
        <dbReference type="Proteomes" id="UP001472677"/>
    </source>
</evidence>
<evidence type="ECO:0000259" key="5">
    <source>
        <dbReference type="PROSITE" id="PS50102"/>
    </source>
</evidence>
<dbReference type="PANTHER" id="PTHR13952">
    <property type="entry name" value="U1 SMALL NUCLEAR RIBONUCLEOPROTEIN 70 KD"/>
    <property type="match status" value="1"/>
</dbReference>
<evidence type="ECO:0000313" key="6">
    <source>
        <dbReference type="EMBL" id="KAK8568765.1"/>
    </source>
</evidence>
<evidence type="ECO:0000256" key="1">
    <source>
        <dbReference type="ARBA" id="ARBA00004123"/>
    </source>
</evidence>
<protein>
    <recommendedName>
        <fullName evidence="5">RRM domain-containing protein</fullName>
    </recommendedName>
</protein>
<feature type="compositionally biased region" description="Basic and acidic residues" evidence="4">
    <location>
        <begin position="24"/>
        <end position="36"/>
    </location>
</feature>
<keyword evidence="3" id="KW-0694">RNA-binding</keyword>
<keyword evidence="2" id="KW-0539">Nucleus</keyword>
<evidence type="ECO:0000256" key="4">
    <source>
        <dbReference type="SAM" id="MobiDB-lite"/>
    </source>
</evidence>
<dbReference type="Proteomes" id="UP001472677">
    <property type="component" value="Unassembled WGS sequence"/>
</dbReference>
<feature type="region of interest" description="Disordered" evidence="4">
    <location>
        <begin position="1"/>
        <end position="48"/>
    </location>
</feature>